<evidence type="ECO:0000256" key="6">
    <source>
        <dbReference type="ARBA" id="ARBA00023136"/>
    </source>
</evidence>
<dbReference type="RefSeq" id="WP_432432546.1">
    <property type="nucleotide sequence ID" value="NZ_CP075584.1"/>
</dbReference>
<keyword evidence="11" id="KW-1185">Reference proteome</keyword>
<keyword evidence="2 7" id="KW-0813">Transport</keyword>
<evidence type="ECO:0000313" key="11">
    <source>
        <dbReference type="Proteomes" id="UP001212421"/>
    </source>
</evidence>
<dbReference type="Proteomes" id="UP001212421">
    <property type="component" value="Chromosome"/>
</dbReference>
<feature type="transmembrane region" description="Helical" evidence="7">
    <location>
        <begin position="170"/>
        <end position="190"/>
    </location>
</feature>
<dbReference type="InterPro" id="IPR000515">
    <property type="entry name" value="MetI-like"/>
</dbReference>
<comment type="subcellular location">
    <subcellularLocation>
        <location evidence="1 7">Cell membrane</location>
        <topology evidence="1 7">Multi-pass membrane protein</topology>
    </subcellularLocation>
</comment>
<evidence type="ECO:0000256" key="5">
    <source>
        <dbReference type="ARBA" id="ARBA00022989"/>
    </source>
</evidence>
<dbReference type="Gene3D" id="1.10.3720.10">
    <property type="entry name" value="MetI-like"/>
    <property type="match status" value="1"/>
</dbReference>
<evidence type="ECO:0000256" key="3">
    <source>
        <dbReference type="ARBA" id="ARBA00022475"/>
    </source>
</evidence>
<feature type="region of interest" description="Disordered" evidence="8">
    <location>
        <begin position="1"/>
        <end position="33"/>
    </location>
</feature>
<feature type="transmembrane region" description="Helical" evidence="7">
    <location>
        <begin position="270"/>
        <end position="293"/>
    </location>
</feature>
<evidence type="ECO:0000313" key="10">
    <source>
        <dbReference type="EMBL" id="WBM78955.1"/>
    </source>
</evidence>
<dbReference type="PROSITE" id="PS50928">
    <property type="entry name" value="ABC_TM1"/>
    <property type="match status" value="1"/>
</dbReference>
<feature type="transmembrane region" description="Helical" evidence="7">
    <location>
        <begin position="229"/>
        <end position="250"/>
    </location>
</feature>
<dbReference type="InterPro" id="IPR035906">
    <property type="entry name" value="MetI-like_sf"/>
</dbReference>
<evidence type="ECO:0000256" key="7">
    <source>
        <dbReference type="RuleBase" id="RU363032"/>
    </source>
</evidence>
<feature type="domain" description="ABC transmembrane type-1" evidence="9">
    <location>
        <begin position="106"/>
        <end position="294"/>
    </location>
</feature>
<dbReference type="SUPFAM" id="SSF161098">
    <property type="entry name" value="MetI-like"/>
    <property type="match status" value="1"/>
</dbReference>
<comment type="similarity">
    <text evidence="7">Belongs to the binding-protein-dependent transport system permease family.</text>
</comment>
<feature type="transmembrane region" description="Helical" evidence="7">
    <location>
        <begin position="110"/>
        <end position="132"/>
    </location>
</feature>
<dbReference type="Pfam" id="PF00528">
    <property type="entry name" value="BPD_transp_1"/>
    <property type="match status" value="1"/>
</dbReference>
<evidence type="ECO:0000256" key="4">
    <source>
        <dbReference type="ARBA" id="ARBA00022692"/>
    </source>
</evidence>
<keyword evidence="5 7" id="KW-1133">Transmembrane helix</keyword>
<protein>
    <submittedName>
        <fullName evidence="10">Carbohydrate ABC transporter permease</fullName>
    </submittedName>
</protein>
<keyword evidence="3" id="KW-1003">Cell membrane</keyword>
<proteinExistence type="inferred from homology"/>
<name>A0ABY7N9J9_9MICO</name>
<dbReference type="EMBL" id="CP075584">
    <property type="protein sequence ID" value="WBM78955.1"/>
    <property type="molecule type" value="Genomic_DNA"/>
</dbReference>
<accession>A0ABY7N9J9</accession>
<evidence type="ECO:0000259" key="9">
    <source>
        <dbReference type="PROSITE" id="PS50928"/>
    </source>
</evidence>
<feature type="transmembrane region" description="Helical" evidence="7">
    <location>
        <begin position="45"/>
        <end position="64"/>
    </location>
</feature>
<keyword evidence="4 7" id="KW-0812">Transmembrane</keyword>
<dbReference type="CDD" id="cd06261">
    <property type="entry name" value="TM_PBP2"/>
    <property type="match status" value="1"/>
</dbReference>
<evidence type="ECO:0000256" key="8">
    <source>
        <dbReference type="SAM" id="MobiDB-lite"/>
    </source>
</evidence>
<dbReference type="PANTHER" id="PTHR43744:SF12">
    <property type="entry name" value="ABC TRANSPORTER PERMEASE PROTEIN MG189-RELATED"/>
    <property type="match status" value="1"/>
</dbReference>
<keyword evidence="6 7" id="KW-0472">Membrane</keyword>
<dbReference type="PANTHER" id="PTHR43744">
    <property type="entry name" value="ABC TRANSPORTER PERMEASE PROTEIN MG189-RELATED-RELATED"/>
    <property type="match status" value="1"/>
</dbReference>
<evidence type="ECO:0000256" key="1">
    <source>
        <dbReference type="ARBA" id="ARBA00004651"/>
    </source>
</evidence>
<reference evidence="10 11" key="1">
    <citation type="submission" date="2021-05" db="EMBL/GenBank/DDBJ databases">
        <authorList>
            <person name="Kumar R."/>
            <person name="Kumar A."/>
            <person name="Mukhia S."/>
        </authorList>
    </citation>
    <scope>NUCLEOTIDE SEQUENCE [LARGE SCALE GENOMIC DNA]</scope>
    <source>
        <strain evidence="10 11">ERMR7:08</strain>
    </source>
</reference>
<evidence type="ECO:0000256" key="2">
    <source>
        <dbReference type="ARBA" id="ARBA00022448"/>
    </source>
</evidence>
<organism evidence="10 11">
    <name type="scientific">Cryobacterium breve</name>
    <dbReference type="NCBI Taxonomy" id="1259258"/>
    <lineage>
        <taxon>Bacteria</taxon>
        <taxon>Bacillati</taxon>
        <taxon>Actinomycetota</taxon>
        <taxon>Actinomycetes</taxon>
        <taxon>Micrococcales</taxon>
        <taxon>Microbacteriaceae</taxon>
        <taxon>Cryobacterium</taxon>
    </lineage>
</organism>
<gene>
    <name evidence="10" type="ORF">KIV56_10260</name>
</gene>
<sequence length="309" mass="33304">MTGTLTPTPTEPVRPARPVKPRAEKNPAGRMKGHKGLGIDRRPGFLTYGILLALFLGGAYPLWWSVVVGSSSSSVLSQEWPPLLPGGQFWVNVAAVFDTIPFWQALLNSVVVSTIITVSVVSFSTLAGYAFAKLRFRGSNGLMVFVVGTMAIPTQLGIIPLFILMRQFGWTGTVGAVIVPTLVTAFGVFFMRQYLVDVIPDELIEAARVDGANMITTFWNVAVPAARPAMAILSLFTFMMAWTDFLWPMIVSPQNPTLQVALSQLQSAKYVDYSVVLAGAVLATLPLLILFVLAGRQLISGIMAGAVKG</sequence>
<feature type="transmembrane region" description="Helical" evidence="7">
    <location>
        <begin position="144"/>
        <end position="164"/>
    </location>
</feature>